<evidence type="ECO:0000313" key="3">
    <source>
        <dbReference type="Proteomes" id="UP000193218"/>
    </source>
</evidence>
<comment type="caution">
    <text evidence="2">The sequence shown here is derived from an EMBL/GenBank/DDBJ whole genome shotgun (WGS) entry which is preliminary data.</text>
</comment>
<sequence length="359" mass="39752">MYSSPPPSSPFAFSPPGSSTRKRAAETEPLEPHNDKKRRPNLANGFSGLSISPRLNRSVSPIPSYEESEATKHEVDEDDGRNLKPVGFDYEDDKRDVRVEELPERSTSEWTRDSTTSSSTSSREADDSDTTFRPIQRTKRRYARVAQQADSVEQPDDAVDPTGQDLHVVDMDPSQDMGSARRKRRRKHRDGVMDMDSDDEPPPSRSRRKTKWHEPEKDRIIITSLGSSDSEVSPESTPSPETRRRYLSQPGAQGFTLSPSLLTHLLNSSQSLPRPPAEKGLVLYRSMPIPSDQIVNEWHGHPNIGHENDSLRFEEIDDDEIAETGDVTMEGSNGGGGGNAGIGSGSTVTEAADEAMEIE</sequence>
<dbReference type="RefSeq" id="XP_021873231.1">
    <property type="nucleotide sequence ID" value="XM_022017989.1"/>
</dbReference>
<gene>
    <name evidence="2" type="ORF">BD324DRAFT_649444</name>
</gene>
<accession>A0A1Y1UMT5</accession>
<dbReference type="Proteomes" id="UP000193218">
    <property type="component" value="Unassembled WGS sequence"/>
</dbReference>
<name>A0A1Y1UMT5_9TREE</name>
<feature type="compositionally biased region" description="Basic residues" evidence="1">
    <location>
        <begin position="180"/>
        <end position="189"/>
    </location>
</feature>
<reference evidence="2 3" key="1">
    <citation type="submission" date="2017-03" db="EMBL/GenBank/DDBJ databases">
        <title>Widespread Adenine N6-methylation of Active Genes in Fungi.</title>
        <authorList>
            <consortium name="DOE Joint Genome Institute"/>
            <person name="Mondo S.J."/>
            <person name="Dannebaum R.O."/>
            <person name="Kuo R.C."/>
            <person name="Louie K.B."/>
            <person name="Bewick A.J."/>
            <person name="Labutti K."/>
            <person name="Haridas S."/>
            <person name="Kuo A."/>
            <person name="Salamov A."/>
            <person name="Ahrendt S.R."/>
            <person name="Lau R."/>
            <person name="Bowen B.P."/>
            <person name="Lipzen A."/>
            <person name="Sullivan W."/>
            <person name="Andreopoulos W.B."/>
            <person name="Clum A."/>
            <person name="Lindquist E."/>
            <person name="Daum C."/>
            <person name="Northen T.R."/>
            <person name="Ramamoorthy G."/>
            <person name="Schmitz R.J."/>
            <person name="Gryganskyi A."/>
            <person name="Culley D."/>
            <person name="Magnuson J."/>
            <person name="James T.Y."/>
            <person name="O'Malley M.A."/>
            <person name="Stajich J.E."/>
            <person name="Spatafora J.W."/>
            <person name="Visel A."/>
            <person name="Grigoriev I.V."/>
        </authorList>
    </citation>
    <scope>NUCLEOTIDE SEQUENCE [LARGE SCALE GENOMIC DNA]</scope>
    <source>
        <strain evidence="2 3">NRRL Y-17943</strain>
    </source>
</reference>
<organism evidence="2 3">
    <name type="scientific">Kockovaella imperatae</name>
    <dbReference type="NCBI Taxonomy" id="4999"/>
    <lineage>
        <taxon>Eukaryota</taxon>
        <taxon>Fungi</taxon>
        <taxon>Dikarya</taxon>
        <taxon>Basidiomycota</taxon>
        <taxon>Agaricomycotina</taxon>
        <taxon>Tremellomycetes</taxon>
        <taxon>Tremellales</taxon>
        <taxon>Cuniculitremaceae</taxon>
        <taxon>Kockovaella</taxon>
    </lineage>
</organism>
<protein>
    <submittedName>
        <fullName evidence="2">Uncharacterized protein</fullName>
    </submittedName>
</protein>
<dbReference type="OrthoDB" id="3364141at2759"/>
<feature type="region of interest" description="Disordered" evidence="1">
    <location>
        <begin position="325"/>
        <end position="359"/>
    </location>
</feature>
<feature type="compositionally biased region" description="Polar residues" evidence="1">
    <location>
        <begin position="47"/>
        <end position="61"/>
    </location>
</feature>
<keyword evidence="3" id="KW-1185">Reference proteome</keyword>
<dbReference type="InParanoid" id="A0A1Y1UMT5"/>
<evidence type="ECO:0000313" key="2">
    <source>
        <dbReference type="EMBL" id="ORX39368.1"/>
    </source>
</evidence>
<proteinExistence type="predicted"/>
<feature type="compositionally biased region" description="Low complexity" evidence="1">
    <location>
        <begin position="227"/>
        <end position="240"/>
    </location>
</feature>
<feature type="compositionally biased region" description="Low complexity" evidence="1">
    <location>
        <begin position="10"/>
        <end position="19"/>
    </location>
</feature>
<dbReference type="EMBL" id="NBSH01000003">
    <property type="protein sequence ID" value="ORX39368.1"/>
    <property type="molecule type" value="Genomic_DNA"/>
</dbReference>
<feature type="region of interest" description="Disordered" evidence="1">
    <location>
        <begin position="1"/>
        <end position="257"/>
    </location>
</feature>
<feature type="compositionally biased region" description="Gly residues" evidence="1">
    <location>
        <begin position="332"/>
        <end position="344"/>
    </location>
</feature>
<dbReference type="GeneID" id="33559798"/>
<feature type="compositionally biased region" description="Basic and acidic residues" evidence="1">
    <location>
        <begin position="92"/>
        <end position="112"/>
    </location>
</feature>
<evidence type="ECO:0000256" key="1">
    <source>
        <dbReference type="SAM" id="MobiDB-lite"/>
    </source>
</evidence>
<feature type="compositionally biased region" description="Low complexity" evidence="1">
    <location>
        <begin position="113"/>
        <end position="122"/>
    </location>
</feature>
<feature type="compositionally biased region" description="Basic and acidic residues" evidence="1">
    <location>
        <begin position="23"/>
        <end position="34"/>
    </location>
</feature>
<dbReference type="AlphaFoldDB" id="A0A1Y1UMT5"/>